<dbReference type="HOGENOM" id="CLU_1981834_0_0_1"/>
<sequence>MKSNQWRASSRDRDRLRRHRTGSNAPSDARPHPRDEAALPAVSPLQEFYPPLPAPNVLYELEAVFQGASSCTRRTRLLIPPRSSSTAPLSRLRMPPMKLSFTPSPPLDNSVAILNRFPSTCLRVSL</sequence>
<accession>A0A0C2XXN2</accession>
<evidence type="ECO:0000313" key="2">
    <source>
        <dbReference type="EMBL" id="KIM42433.1"/>
    </source>
</evidence>
<organism evidence="2 3">
    <name type="scientific">Hebeloma cylindrosporum</name>
    <dbReference type="NCBI Taxonomy" id="76867"/>
    <lineage>
        <taxon>Eukaryota</taxon>
        <taxon>Fungi</taxon>
        <taxon>Dikarya</taxon>
        <taxon>Basidiomycota</taxon>
        <taxon>Agaricomycotina</taxon>
        <taxon>Agaricomycetes</taxon>
        <taxon>Agaricomycetidae</taxon>
        <taxon>Agaricales</taxon>
        <taxon>Agaricineae</taxon>
        <taxon>Hymenogastraceae</taxon>
        <taxon>Hebeloma</taxon>
    </lineage>
</organism>
<reference evidence="3" key="2">
    <citation type="submission" date="2015-01" db="EMBL/GenBank/DDBJ databases">
        <title>Evolutionary Origins and Diversification of the Mycorrhizal Mutualists.</title>
        <authorList>
            <consortium name="DOE Joint Genome Institute"/>
            <consortium name="Mycorrhizal Genomics Consortium"/>
            <person name="Kohler A."/>
            <person name="Kuo A."/>
            <person name="Nagy L.G."/>
            <person name="Floudas D."/>
            <person name="Copeland A."/>
            <person name="Barry K.W."/>
            <person name="Cichocki N."/>
            <person name="Veneault-Fourrey C."/>
            <person name="LaButti K."/>
            <person name="Lindquist E.A."/>
            <person name="Lipzen A."/>
            <person name="Lundell T."/>
            <person name="Morin E."/>
            <person name="Murat C."/>
            <person name="Riley R."/>
            <person name="Ohm R."/>
            <person name="Sun H."/>
            <person name="Tunlid A."/>
            <person name="Henrissat B."/>
            <person name="Grigoriev I.V."/>
            <person name="Hibbett D.S."/>
            <person name="Martin F."/>
        </authorList>
    </citation>
    <scope>NUCLEOTIDE SEQUENCE [LARGE SCALE GENOMIC DNA]</scope>
    <source>
        <strain evidence="3">h7</strain>
    </source>
</reference>
<keyword evidence="3" id="KW-1185">Reference proteome</keyword>
<reference evidence="2 3" key="1">
    <citation type="submission" date="2014-04" db="EMBL/GenBank/DDBJ databases">
        <authorList>
            <consortium name="DOE Joint Genome Institute"/>
            <person name="Kuo A."/>
            <person name="Gay G."/>
            <person name="Dore J."/>
            <person name="Kohler A."/>
            <person name="Nagy L.G."/>
            <person name="Floudas D."/>
            <person name="Copeland A."/>
            <person name="Barry K.W."/>
            <person name="Cichocki N."/>
            <person name="Veneault-Fourrey C."/>
            <person name="LaButti K."/>
            <person name="Lindquist E.A."/>
            <person name="Lipzen A."/>
            <person name="Lundell T."/>
            <person name="Morin E."/>
            <person name="Murat C."/>
            <person name="Sun H."/>
            <person name="Tunlid A."/>
            <person name="Henrissat B."/>
            <person name="Grigoriev I.V."/>
            <person name="Hibbett D.S."/>
            <person name="Martin F."/>
            <person name="Nordberg H.P."/>
            <person name="Cantor M.N."/>
            <person name="Hua S.X."/>
        </authorList>
    </citation>
    <scope>NUCLEOTIDE SEQUENCE [LARGE SCALE GENOMIC DNA]</scope>
    <source>
        <strain evidence="3">h7</strain>
    </source>
</reference>
<dbReference type="EMBL" id="KN831778">
    <property type="protein sequence ID" value="KIM42433.1"/>
    <property type="molecule type" value="Genomic_DNA"/>
</dbReference>
<dbReference type="Proteomes" id="UP000053424">
    <property type="component" value="Unassembled WGS sequence"/>
</dbReference>
<name>A0A0C2XXN2_HEBCY</name>
<dbReference type="AlphaFoldDB" id="A0A0C2XXN2"/>
<feature type="region of interest" description="Disordered" evidence="1">
    <location>
        <begin position="1"/>
        <end position="36"/>
    </location>
</feature>
<gene>
    <name evidence="2" type="ORF">M413DRAFT_133798</name>
</gene>
<evidence type="ECO:0000256" key="1">
    <source>
        <dbReference type="SAM" id="MobiDB-lite"/>
    </source>
</evidence>
<proteinExistence type="predicted"/>
<protein>
    <submittedName>
        <fullName evidence="2">Uncharacterized protein</fullName>
    </submittedName>
</protein>
<evidence type="ECO:0000313" key="3">
    <source>
        <dbReference type="Proteomes" id="UP000053424"/>
    </source>
</evidence>